<feature type="compositionally biased region" description="Basic and acidic residues" evidence="2">
    <location>
        <begin position="238"/>
        <end position="255"/>
    </location>
</feature>
<reference evidence="3 4" key="1">
    <citation type="journal article" date="2008" name="Nature">
        <title>The genome of the choanoflagellate Monosiga brevicollis and the origin of metazoans.</title>
        <authorList>
            <consortium name="JGI Sequencing"/>
            <person name="King N."/>
            <person name="Westbrook M.J."/>
            <person name="Young S.L."/>
            <person name="Kuo A."/>
            <person name="Abedin M."/>
            <person name="Chapman J."/>
            <person name="Fairclough S."/>
            <person name="Hellsten U."/>
            <person name="Isogai Y."/>
            <person name="Letunic I."/>
            <person name="Marr M."/>
            <person name="Pincus D."/>
            <person name="Putnam N."/>
            <person name="Rokas A."/>
            <person name="Wright K.J."/>
            <person name="Zuzow R."/>
            <person name="Dirks W."/>
            <person name="Good M."/>
            <person name="Goodstein D."/>
            <person name="Lemons D."/>
            <person name="Li W."/>
            <person name="Lyons J.B."/>
            <person name="Morris A."/>
            <person name="Nichols S."/>
            <person name="Richter D.J."/>
            <person name="Salamov A."/>
            <person name="Bork P."/>
            <person name="Lim W.A."/>
            <person name="Manning G."/>
            <person name="Miller W.T."/>
            <person name="McGinnis W."/>
            <person name="Shapiro H."/>
            <person name="Tjian R."/>
            <person name="Grigoriev I.V."/>
            <person name="Rokhsar D."/>
        </authorList>
    </citation>
    <scope>NUCLEOTIDE SEQUENCE [LARGE SCALE GENOMIC DNA]</scope>
    <source>
        <strain evidence="4">MX1 / ATCC 50154</strain>
    </source>
</reference>
<sequence>MAGRMRCMIQGCDAWEFDPEVSAPFSVPALQCATSVHMCRKCTGDFAQVAAAARKYKDAPVLKPNMFVTQAISSPHYLGLQEGEMCDVLDILEDGSSIIVRAHGSGLVGYFNLDFVATEEEIAARFMEEEEKKRVEGAEREKAEQRRREEEYEEMLRQRMKQKAQEDKERRAYEEQQRRIEAERMQQEFEAMQLAQAERQKRMAAEEARRKAVCAVASLCLLAEEQRLAAEKAVREEEARRMKAEWDRQQDEYQRQKKMAQLPAWKRDLLERQGKL</sequence>
<dbReference type="RefSeq" id="XP_001746052.1">
    <property type="nucleotide sequence ID" value="XM_001746000.1"/>
</dbReference>
<keyword evidence="1" id="KW-0175">Coiled coil</keyword>
<keyword evidence="4" id="KW-1185">Reference proteome</keyword>
<dbReference type="EMBL" id="CH991552">
    <property type="protein sequence ID" value="EDQ88947.1"/>
    <property type="molecule type" value="Genomic_DNA"/>
</dbReference>
<evidence type="ECO:0008006" key="5">
    <source>
        <dbReference type="Google" id="ProtNLM"/>
    </source>
</evidence>
<name>A9V045_MONBE</name>
<feature type="coiled-coil region" evidence="1">
    <location>
        <begin position="128"/>
        <end position="186"/>
    </location>
</feature>
<dbReference type="AlphaFoldDB" id="A9V045"/>
<evidence type="ECO:0000256" key="2">
    <source>
        <dbReference type="SAM" id="MobiDB-lite"/>
    </source>
</evidence>
<evidence type="ECO:0000313" key="3">
    <source>
        <dbReference type="EMBL" id="EDQ88947.1"/>
    </source>
</evidence>
<feature type="region of interest" description="Disordered" evidence="2">
    <location>
        <begin position="238"/>
        <end position="259"/>
    </location>
</feature>
<proteinExistence type="predicted"/>
<evidence type="ECO:0000256" key="1">
    <source>
        <dbReference type="SAM" id="Coils"/>
    </source>
</evidence>
<dbReference type="GeneID" id="5891333"/>
<evidence type="ECO:0000313" key="4">
    <source>
        <dbReference type="Proteomes" id="UP000001357"/>
    </source>
</evidence>
<gene>
    <name evidence="3" type="ORF">MONBRDRAFT_25684</name>
</gene>
<dbReference type="Proteomes" id="UP000001357">
    <property type="component" value="Unassembled WGS sequence"/>
</dbReference>
<dbReference type="KEGG" id="mbr:MONBRDRAFT_25684"/>
<accession>A9V045</accession>
<dbReference type="OMA" id="MAGRMRC"/>
<organism evidence="3 4">
    <name type="scientific">Monosiga brevicollis</name>
    <name type="common">Choanoflagellate</name>
    <dbReference type="NCBI Taxonomy" id="81824"/>
    <lineage>
        <taxon>Eukaryota</taxon>
        <taxon>Choanoflagellata</taxon>
        <taxon>Craspedida</taxon>
        <taxon>Salpingoecidae</taxon>
        <taxon>Monosiga</taxon>
    </lineage>
</organism>
<protein>
    <recommendedName>
        <fullName evidence="5">SH3 domain-containing protein</fullName>
    </recommendedName>
</protein>
<dbReference type="InParanoid" id="A9V045"/>